<dbReference type="Proteomes" id="UP000603912">
    <property type="component" value="Unassembled WGS sequence"/>
</dbReference>
<sequence>MARSEVVHNAPQRRVGGRREPRYHSGMALHLLKLCVGCDSIADLEGWIEENAALSRRLHRPHEQKHTTRMVPKRVAEILDGGSLFWVIKGQIACRQPLQDIRPFKDADGIGRCHLVLEPVVTPVDPRPCRPFQGWRYLEPKSAPRDLGSFGADLMTLPETLRRELAELGLL</sequence>
<dbReference type="Pfam" id="PF07370">
    <property type="entry name" value="DUF1489"/>
    <property type="match status" value="1"/>
</dbReference>
<evidence type="ECO:0000313" key="2">
    <source>
        <dbReference type="Proteomes" id="UP000603912"/>
    </source>
</evidence>
<protein>
    <submittedName>
        <fullName evidence="1">Lysophospholipase</fullName>
    </submittedName>
</protein>
<reference evidence="1" key="2">
    <citation type="submission" date="2020-09" db="EMBL/GenBank/DDBJ databases">
        <authorList>
            <person name="Sun Q."/>
            <person name="Zhou Y."/>
        </authorList>
    </citation>
    <scope>NUCLEOTIDE SEQUENCE</scope>
    <source>
        <strain evidence="1">CGMCC 1.12214</strain>
    </source>
</reference>
<keyword evidence="2" id="KW-1185">Reference proteome</keyword>
<name>A0A917I927_9HYPH</name>
<dbReference type="PIRSF" id="PIRSF032025">
    <property type="entry name" value="UCP032025"/>
    <property type="match status" value="1"/>
</dbReference>
<dbReference type="AlphaFoldDB" id="A0A917I927"/>
<gene>
    <name evidence="1" type="ORF">GCM10007036_31930</name>
</gene>
<reference evidence="1" key="1">
    <citation type="journal article" date="2014" name="Int. J. Syst. Evol. Microbiol.">
        <title>Complete genome sequence of Corynebacterium casei LMG S-19264T (=DSM 44701T), isolated from a smear-ripened cheese.</title>
        <authorList>
            <consortium name="US DOE Joint Genome Institute (JGI-PGF)"/>
            <person name="Walter F."/>
            <person name="Albersmeier A."/>
            <person name="Kalinowski J."/>
            <person name="Ruckert C."/>
        </authorList>
    </citation>
    <scope>NUCLEOTIDE SEQUENCE</scope>
    <source>
        <strain evidence="1">CGMCC 1.12214</strain>
    </source>
</reference>
<accession>A0A917I927</accession>
<dbReference type="EMBL" id="BMES01000002">
    <property type="protein sequence ID" value="GGH25068.1"/>
    <property type="molecule type" value="Genomic_DNA"/>
</dbReference>
<dbReference type="InterPro" id="IPR008320">
    <property type="entry name" value="UCP032025"/>
</dbReference>
<organism evidence="1 2">
    <name type="scientific">Alsobacter metallidurans</name>
    <dbReference type="NCBI Taxonomy" id="340221"/>
    <lineage>
        <taxon>Bacteria</taxon>
        <taxon>Pseudomonadati</taxon>
        <taxon>Pseudomonadota</taxon>
        <taxon>Alphaproteobacteria</taxon>
        <taxon>Hyphomicrobiales</taxon>
        <taxon>Alsobacteraceae</taxon>
        <taxon>Alsobacter</taxon>
    </lineage>
</organism>
<proteinExistence type="predicted"/>
<evidence type="ECO:0000313" key="1">
    <source>
        <dbReference type="EMBL" id="GGH25068.1"/>
    </source>
</evidence>
<comment type="caution">
    <text evidence="1">The sequence shown here is derived from an EMBL/GenBank/DDBJ whole genome shotgun (WGS) entry which is preliminary data.</text>
</comment>